<dbReference type="Proteomes" id="UP000053424">
    <property type="component" value="Unassembled WGS sequence"/>
</dbReference>
<evidence type="ECO:0000313" key="1">
    <source>
        <dbReference type="EMBL" id="KIM37367.1"/>
    </source>
</evidence>
<organism evidence="1 2">
    <name type="scientific">Hebeloma cylindrosporum</name>
    <dbReference type="NCBI Taxonomy" id="76867"/>
    <lineage>
        <taxon>Eukaryota</taxon>
        <taxon>Fungi</taxon>
        <taxon>Dikarya</taxon>
        <taxon>Basidiomycota</taxon>
        <taxon>Agaricomycotina</taxon>
        <taxon>Agaricomycetes</taxon>
        <taxon>Agaricomycetidae</taxon>
        <taxon>Agaricales</taxon>
        <taxon>Agaricineae</taxon>
        <taxon>Hymenogastraceae</taxon>
        <taxon>Hebeloma</taxon>
    </lineage>
</organism>
<sequence>MVWKQRGFTPENSFFLKREIYGYLNPPMVYLQVCRYWREVALSTSSLWTSCSSEQFWPKVSVHPAMKYWLDRSSPTAPLNLQLKFQSNFPPLYANSIFRLLATEVRRWRSMSIELDLSLAREFAGLLEERTQDLSHLEELEIHLLPKDVPATISQRILAQIPLVKSLRRFTWVSNGRESRDHVFRQLRASAVLDDITIFTPSLFDEAILHLSQCVSATKVRLYDRTCHYYPLQRKPVLPMTMLPRLTFLTLTRYFDAMDILDYFTLPSLEYLKIVTKDDNGTGEGHNLSILRRFLERSKCPLRSLAIEANISDAILTDYLRFPSIRSIPEFQITDDCNNFEQRLLKILETYSNAQTTFPPIIQCWIPKTILSLPSIGWSNLSNSEKLIFSWMAGKLDDTTKYIPKEFYNCICRACYDRQES</sequence>
<dbReference type="AlphaFoldDB" id="A0A0C2Y8L7"/>
<evidence type="ECO:0008006" key="3">
    <source>
        <dbReference type="Google" id="ProtNLM"/>
    </source>
</evidence>
<dbReference type="OrthoDB" id="3365698at2759"/>
<gene>
    <name evidence="1" type="ORF">M413DRAFT_278174</name>
</gene>
<reference evidence="2" key="2">
    <citation type="submission" date="2015-01" db="EMBL/GenBank/DDBJ databases">
        <title>Evolutionary Origins and Diversification of the Mycorrhizal Mutualists.</title>
        <authorList>
            <consortium name="DOE Joint Genome Institute"/>
            <consortium name="Mycorrhizal Genomics Consortium"/>
            <person name="Kohler A."/>
            <person name="Kuo A."/>
            <person name="Nagy L.G."/>
            <person name="Floudas D."/>
            <person name="Copeland A."/>
            <person name="Barry K.W."/>
            <person name="Cichocki N."/>
            <person name="Veneault-Fourrey C."/>
            <person name="LaButti K."/>
            <person name="Lindquist E.A."/>
            <person name="Lipzen A."/>
            <person name="Lundell T."/>
            <person name="Morin E."/>
            <person name="Murat C."/>
            <person name="Riley R."/>
            <person name="Ohm R."/>
            <person name="Sun H."/>
            <person name="Tunlid A."/>
            <person name="Henrissat B."/>
            <person name="Grigoriev I.V."/>
            <person name="Hibbett D.S."/>
            <person name="Martin F."/>
        </authorList>
    </citation>
    <scope>NUCLEOTIDE SEQUENCE [LARGE SCALE GENOMIC DNA]</scope>
    <source>
        <strain evidence="2">h7</strain>
    </source>
</reference>
<dbReference type="HOGENOM" id="CLU_627078_0_0_1"/>
<name>A0A0C2Y8L7_HEBCY</name>
<evidence type="ECO:0000313" key="2">
    <source>
        <dbReference type="Proteomes" id="UP000053424"/>
    </source>
</evidence>
<keyword evidence="2" id="KW-1185">Reference proteome</keyword>
<reference evidence="1 2" key="1">
    <citation type="submission" date="2014-04" db="EMBL/GenBank/DDBJ databases">
        <authorList>
            <consortium name="DOE Joint Genome Institute"/>
            <person name="Kuo A."/>
            <person name="Gay G."/>
            <person name="Dore J."/>
            <person name="Kohler A."/>
            <person name="Nagy L.G."/>
            <person name="Floudas D."/>
            <person name="Copeland A."/>
            <person name="Barry K.W."/>
            <person name="Cichocki N."/>
            <person name="Veneault-Fourrey C."/>
            <person name="LaButti K."/>
            <person name="Lindquist E.A."/>
            <person name="Lipzen A."/>
            <person name="Lundell T."/>
            <person name="Morin E."/>
            <person name="Murat C."/>
            <person name="Sun H."/>
            <person name="Tunlid A."/>
            <person name="Henrissat B."/>
            <person name="Grigoriev I.V."/>
            <person name="Hibbett D.S."/>
            <person name="Martin F."/>
            <person name="Nordberg H.P."/>
            <person name="Cantor M.N."/>
            <person name="Hua S.X."/>
        </authorList>
    </citation>
    <scope>NUCLEOTIDE SEQUENCE [LARGE SCALE GENOMIC DNA]</scope>
    <source>
        <strain evidence="2">h7</strain>
    </source>
</reference>
<proteinExistence type="predicted"/>
<accession>A0A0C2Y8L7</accession>
<protein>
    <recommendedName>
        <fullName evidence="3">F-box domain-containing protein</fullName>
    </recommendedName>
</protein>
<dbReference type="EMBL" id="KN831798">
    <property type="protein sequence ID" value="KIM37367.1"/>
    <property type="molecule type" value="Genomic_DNA"/>
</dbReference>